<dbReference type="GO" id="GO:0003723">
    <property type="term" value="F:RNA binding"/>
    <property type="evidence" value="ECO:0007669"/>
    <property type="project" value="InterPro"/>
</dbReference>
<keyword evidence="1 5" id="KW-0808">Transferase</keyword>
<accession>A0A5B8HDI3</accession>
<protein>
    <recommendedName>
        <fullName evidence="5">RNA-directed RNA polymerase</fullName>
        <ecNumber evidence="5">2.7.7.48</ecNumber>
    </recommendedName>
</protein>
<dbReference type="EMBL" id="MK507788">
    <property type="protein sequence ID" value="QDW81318.1"/>
    <property type="molecule type" value="Genomic_RNA"/>
</dbReference>
<evidence type="ECO:0000313" key="6">
    <source>
        <dbReference type="EMBL" id="QDW81318.1"/>
    </source>
</evidence>
<dbReference type="GO" id="GO:0000166">
    <property type="term" value="F:nucleotide binding"/>
    <property type="evidence" value="ECO:0007669"/>
    <property type="project" value="UniProtKB-KW"/>
</dbReference>
<proteinExistence type="predicted"/>
<dbReference type="GO" id="GO:0003968">
    <property type="term" value="F:RNA-directed RNA polymerase activity"/>
    <property type="evidence" value="ECO:0007669"/>
    <property type="project" value="UniProtKB-KW"/>
</dbReference>
<dbReference type="InterPro" id="IPR043502">
    <property type="entry name" value="DNA/RNA_pol_sf"/>
</dbReference>
<dbReference type="GO" id="GO:0006351">
    <property type="term" value="P:DNA-templated transcription"/>
    <property type="evidence" value="ECO:0007669"/>
    <property type="project" value="InterPro"/>
</dbReference>
<keyword evidence="5 6" id="KW-0696">RNA-directed RNA polymerase</keyword>
<sequence>MYRAAEWDFPEAAGASFPHRTHRYDEDIIFSALDVPSEGWAYIIGHPLAGKTKITALLRKLGYVVYDGDDLYQFEDIRTLVFAEDWPAANAIKSKQIANSCRTLTPGVIFCHGHDDVRHLNASYLGCIIHDDSNIRGHAERHPDRYHFAKLTKRGINTDRKRFEPIYNVSNYEASTRIITALVQLHQPNLRGAQVLTYPRNPDKTDSNTKLYPAALRRAASENKAMIGVSKAQPPCEDIITNLLADISDTEAVHALLKILYPDPYPQVKANARGGHRLCATWLSCWANNDEALQRLNVFLPPLLYHSGGLDIICLQSLLMMGMSSEGCANVLRRFAVAGHLGNGVKHMVNTFKGLHEHVRRAAAIPKVFADCGLVHFTQLMYWQCLGGRFYHKLLADDGAVDARTKDLSLHQSAREDGFYSYAAHTELLAESFDRFRPSIRDGLSQCTDLSLDKFRAALLSVASSGSGASGKHELKHLDLEARANKRLWLDELTDELITNIPDQRGEVLSSAVCKLELGKLRQLLPGPVWHWLAESIVQFKVERKVFEGDDYIMLEKGENTRYKRYMERVFRHTTNDRGTVLDMDYADFNITHMVADMVQMYRTIREEAIALCPYSSDRSWGGRTYMEYVVELCDYLEECLMNLYMRADGGDGRYKHLIKGLWSGWRTTQFLNTSLNSAYMNQARASLRLQLGFDMFIQAEGSGDDVDLLVRDRVSALCAIVHWVRSGHEMNELKQLLGRYSSEFLRVTYDEQGSHGNIARSVGSFLSSDLQSAAVEYGPTGVTGTASAFEVLFRRGYDHSMLNLIRPSTLEHFSAIRYYDNSSGDLKYDKLSYDLMCISGHNGGLGISDYGKLPAEYHHHVRADWKNIAPTKRELKFEAHSLASIKRVAAKTLHSLRLDPAVAELVLNAAEQAVHEPYSAGDDILQSSVDKTAAAREYYSHLKQFRVHKPKPNVYLSPEIRDVICNTMDYYLGNNPHAWDTLHVADAEDIASTIIGLALGDMNISTDILTRLRTRDGITLSARQALNTLAKPGTFKLMAALSNLYHEQLADLYLYGRNRSVMNVGGILPADLNCVLKAVHNQVFGHIAGNHPLPEDYDIREMLLAINREFIRHYTADYAQQHHA</sequence>
<keyword evidence="3 5" id="KW-0547">Nucleotide-binding</keyword>
<evidence type="ECO:0000256" key="4">
    <source>
        <dbReference type="ARBA" id="ARBA00048744"/>
    </source>
</evidence>
<evidence type="ECO:0000256" key="2">
    <source>
        <dbReference type="ARBA" id="ARBA00022695"/>
    </source>
</evidence>
<evidence type="ECO:0000256" key="3">
    <source>
        <dbReference type="ARBA" id="ARBA00022741"/>
    </source>
</evidence>
<dbReference type="Pfam" id="PF02123">
    <property type="entry name" value="RdRP_4"/>
    <property type="match status" value="1"/>
</dbReference>
<dbReference type="InterPro" id="IPR001795">
    <property type="entry name" value="RNA-dir_pol_luteovirus"/>
</dbReference>
<comment type="catalytic activity">
    <reaction evidence="4 5">
        <text>RNA(n) + a ribonucleoside 5'-triphosphate = RNA(n+1) + diphosphate</text>
        <dbReference type="Rhea" id="RHEA:21248"/>
        <dbReference type="Rhea" id="RHEA-COMP:14527"/>
        <dbReference type="Rhea" id="RHEA-COMP:17342"/>
        <dbReference type="ChEBI" id="CHEBI:33019"/>
        <dbReference type="ChEBI" id="CHEBI:61557"/>
        <dbReference type="ChEBI" id="CHEBI:140395"/>
        <dbReference type="EC" id="2.7.7.48"/>
    </reaction>
</comment>
<reference evidence="6" key="1">
    <citation type="journal article" date="2019" name="Front. Cell. Infect. Microbiol.">
        <title>Extreme Diversity of Mycoviruses Present in Isolates of Rhizoctonia solani AG2-2 LP From Zoysia japonica From Brazil.</title>
        <authorList>
            <person name="Picarelli M.A.S.C."/>
            <person name="Forgia M."/>
            <person name="Rivas E.B."/>
            <person name="Nerva L."/>
            <person name="Chiapello M."/>
            <person name="Turina M."/>
            <person name="Colariccio A."/>
        </authorList>
    </citation>
    <scope>NUCLEOTIDE SEQUENCE</scope>
    <source>
        <strain evidence="6">BR10</strain>
    </source>
</reference>
<keyword evidence="2 5" id="KW-0548">Nucleotidyltransferase</keyword>
<evidence type="ECO:0000256" key="5">
    <source>
        <dbReference type="RuleBase" id="RU364050"/>
    </source>
</evidence>
<keyword evidence="5" id="KW-0693">Viral RNA replication</keyword>
<dbReference type="SUPFAM" id="SSF56672">
    <property type="entry name" value="DNA/RNA polymerases"/>
    <property type="match status" value="1"/>
</dbReference>
<dbReference type="EC" id="2.7.7.48" evidence="5"/>
<organism evidence="6">
    <name type="scientific">Rhizoctonia solani dsRNA virus 6</name>
    <dbReference type="NCBI Taxonomy" id="2600102"/>
    <lineage>
        <taxon>Viruses</taxon>
        <taxon>Riboviria</taxon>
        <taxon>dsRNA viruses</taxon>
    </lineage>
</organism>
<name>A0A5B8HDI3_9VIRU</name>
<evidence type="ECO:0000256" key="1">
    <source>
        <dbReference type="ARBA" id="ARBA00022679"/>
    </source>
</evidence>